<keyword evidence="6 9" id="KW-0067">ATP-binding</keyword>
<evidence type="ECO:0000313" key="12">
    <source>
        <dbReference type="Proteomes" id="UP001225134"/>
    </source>
</evidence>
<evidence type="ECO:0000256" key="7">
    <source>
        <dbReference type="ARBA" id="ARBA00022884"/>
    </source>
</evidence>
<dbReference type="CDD" id="cd01712">
    <property type="entry name" value="PPase_ThiI"/>
    <property type="match status" value="1"/>
</dbReference>
<evidence type="ECO:0000256" key="8">
    <source>
        <dbReference type="ARBA" id="ARBA00022977"/>
    </source>
</evidence>
<keyword evidence="7 9" id="KW-0694">RNA-binding</keyword>
<evidence type="ECO:0000256" key="9">
    <source>
        <dbReference type="HAMAP-Rule" id="MF_00021"/>
    </source>
</evidence>
<dbReference type="InterPro" id="IPR054173">
    <property type="entry name" value="ThiI_fer"/>
</dbReference>
<evidence type="ECO:0000256" key="6">
    <source>
        <dbReference type="ARBA" id="ARBA00022840"/>
    </source>
</evidence>
<feature type="domain" description="THUMP" evidence="10">
    <location>
        <begin position="66"/>
        <end position="172"/>
    </location>
</feature>
<dbReference type="EC" id="2.8.1.4" evidence="9"/>
<keyword evidence="8 9" id="KW-0784">Thiamine biosynthesis</keyword>
<dbReference type="PANTHER" id="PTHR43209">
    <property type="entry name" value="TRNA SULFURTRANSFERASE"/>
    <property type="match status" value="1"/>
</dbReference>
<dbReference type="Pfam" id="PF02926">
    <property type="entry name" value="THUMP"/>
    <property type="match status" value="1"/>
</dbReference>
<dbReference type="InterPro" id="IPR050102">
    <property type="entry name" value="tRNA_sulfurtransferase_ThiI"/>
</dbReference>
<dbReference type="InterPro" id="IPR049961">
    <property type="entry name" value="ThiI_N"/>
</dbReference>
<name>A0ABT7HHJ1_9FUSO</name>
<feature type="binding site" evidence="9">
    <location>
        <begin position="214"/>
        <end position="215"/>
    </location>
    <ligand>
        <name>ATP</name>
        <dbReference type="ChEBI" id="CHEBI:30616"/>
    </ligand>
</feature>
<protein>
    <recommendedName>
        <fullName evidence="9">Probable tRNA sulfurtransferase</fullName>
        <ecNumber evidence="9">2.8.1.4</ecNumber>
    </recommendedName>
    <alternativeName>
        <fullName evidence="9">Sulfur carrier protein ThiS sulfurtransferase</fullName>
    </alternativeName>
    <alternativeName>
        <fullName evidence="9">Thiamine biosynthesis protein ThiI</fullName>
    </alternativeName>
    <alternativeName>
        <fullName evidence="9">tRNA 4-thiouridine synthase</fullName>
    </alternativeName>
</protein>
<dbReference type="NCBIfam" id="TIGR00342">
    <property type="entry name" value="tRNA uracil 4-sulfurtransferase ThiI"/>
    <property type="match status" value="1"/>
</dbReference>
<dbReference type="Proteomes" id="UP001225134">
    <property type="component" value="Unassembled WGS sequence"/>
</dbReference>
<keyword evidence="12" id="KW-1185">Reference proteome</keyword>
<dbReference type="PANTHER" id="PTHR43209:SF1">
    <property type="entry name" value="TRNA SULFURTRANSFERASE"/>
    <property type="match status" value="1"/>
</dbReference>
<keyword evidence="3 9" id="KW-0820">tRNA-binding</keyword>
<feature type="binding site" evidence="9">
    <location>
        <position position="302"/>
    </location>
    <ligand>
        <name>ATP</name>
        <dbReference type="ChEBI" id="CHEBI:30616"/>
    </ligand>
</feature>
<dbReference type="InterPro" id="IPR020536">
    <property type="entry name" value="ThiI_AANH"/>
</dbReference>
<dbReference type="InterPro" id="IPR049962">
    <property type="entry name" value="THUMP_ThiI"/>
</dbReference>
<dbReference type="Pfam" id="PF02568">
    <property type="entry name" value="ThiI"/>
    <property type="match status" value="1"/>
</dbReference>
<evidence type="ECO:0000256" key="3">
    <source>
        <dbReference type="ARBA" id="ARBA00022555"/>
    </source>
</evidence>
<evidence type="ECO:0000256" key="1">
    <source>
        <dbReference type="ARBA" id="ARBA00004496"/>
    </source>
</evidence>
<dbReference type="Gene3D" id="3.30.2130.30">
    <property type="match status" value="1"/>
</dbReference>
<comment type="catalytic activity">
    <reaction evidence="9">
        <text>[ThiI sulfur-carrier protein]-S-sulfanyl-L-cysteine + a uridine in tRNA + 2 reduced [2Fe-2S]-[ferredoxin] + ATP + H(+) = [ThiI sulfur-carrier protein]-L-cysteine + a 4-thiouridine in tRNA + 2 oxidized [2Fe-2S]-[ferredoxin] + AMP + diphosphate</text>
        <dbReference type="Rhea" id="RHEA:24176"/>
        <dbReference type="Rhea" id="RHEA-COMP:10000"/>
        <dbReference type="Rhea" id="RHEA-COMP:10001"/>
        <dbReference type="Rhea" id="RHEA-COMP:13337"/>
        <dbReference type="Rhea" id="RHEA-COMP:13338"/>
        <dbReference type="Rhea" id="RHEA-COMP:13339"/>
        <dbReference type="Rhea" id="RHEA-COMP:13340"/>
        <dbReference type="ChEBI" id="CHEBI:15378"/>
        <dbReference type="ChEBI" id="CHEBI:29950"/>
        <dbReference type="ChEBI" id="CHEBI:30616"/>
        <dbReference type="ChEBI" id="CHEBI:33019"/>
        <dbReference type="ChEBI" id="CHEBI:33737"/>
        <dbReference type="ChEBI" id="CHEBI:33738"/>
        <dbReference type="ChEBI" id="CHEBI:61963"/>
        <dbReference type="ChEBI" id="CHEBI:65315"/>
        <dbReference type="ChEBI" id="CHEBI:136798"/>
        <dbReference type="ChEBI" id="CHEBI:456215"/>
        <dbReference type="EC" id="2.8.1.4"/>
    </reaction>
</comment>
<proteinExistence type="inferred from homology"/>
<comment type="catalytic activity">
    <reaction evidence="9">
        <text>[ThiS sulfur-carrier protein]-C-terminal Gly-Gly-AMP + S-sulfanyl-L-cysteinyl-[cysteine desulfurase] + AH2 = [ThiS sulfur-carrier protein]-C-terminal-Gly-aminoethanethioate + L-cysteinyl-[cysteine desulfurase] + A + AMP + 2 H(+)</text>
        <dbReference type="Rhea" id="RHEA:43340"/>
        <dbReference type="Rhea" id="RHEA-COMP:12157"/>
        <dbReference type="Rhea" id="RHEA-COMP:12158"/>
        <dbReference type="Rhea" id="RHEA-COMP:12910"/>
        <dbReference type="Rhea" id="RHEA-COMP:19908"/>
        <dbReference type="ChEBI" id="CHEBI:13193"/>
        <dbReference type="ChEBI" id="CHEBI:15378"/>
        <dbReference type="ChEBI" id="CHEBI:17499"/>
        <dbReference type="ChEBI" id="CHEBI:29950"/>
        <dbReference type="ChEBI" id="CHEBI:61963"/>
        <dbReference type="ChEBI" id="CHEBI:90618"/>
        <dbReference type="ChEBI" id="CHEBI:232372"/>
        <dbReference type="ChEBI" id="CHEBI:456215"/>
    </reaction>
</comment>
<dbReference type="GO" id="GO:0140741">
    <property type="term" value="F:tRNA-uracil-4 sulfurtransferase activity"/>
    <property type="evidence" value="ECO:0007669"/>
    <property type="project" value="UniProtKB-EC"/>
</dbReference>
<comment type="caution">
    <text evidence="11">The sequence shown here is derived from an EMBL/GenBank/DDBJ whole genome shotgun (WGS) entry which is preliminary data.</text>
</comment>
<comment type="subcellular location">
    <subcellularLocation>
        <location evidence="1 9">Cytoplasm</location>
    </subcellularLocation>
</comment>
<evidence type="ECO:0000256" key="4">
    <source>
        <dbReference type="ARBA" id="ARBA00022679"/>
    </source>
</evidence>
<reference evidence="11 12" key="1">
    <citation type="submission" date="2023-06" db="EMBL/GenBank/DDBJ databases">
        <title>Antibody response to the Sneathia vaginalis cytopathogenic toxin A during pregnancy.</title>
        <authorList>
            <person name="Mccoy Z.T."/>
            <person name="Serrano M.G."/>
            <person name="Spaine K."/>
            <person name="Edwards D.J."/>
            <person name="Buck G.A."/>
            <person name="Jefferson K."/>
        </authorList>
    </citation>
    <scope>NUCLEOTIDE SEQUENCE [LARGE SCALE GENOMIC DNA]</scope>
    <source>
        <strain evidence="11 12">CCUG 42621</strain>
    </source>
</reference>
<keyword evidence="2 9" id="KW-0963">Cytoplasm</keyword>
<dbReference type="RefSeq" id="WP_285152400.1">
    <property type="nucleotide sequence ID" value="NZ_JASSPP010000001.1"/>
</dbReference>
<dbReference type="Gene3D" id="3.40.50.620">
    <property type="entry name" value="HUPs"/>
    <property type="match status" value="1"/>
</dbReference>
<dbReference type="SMART" id="SM00981">
    <property type="entry name" value="THUMP"/>
    <property type="match status" value="1"/>
</dbReference>
<dbReference type="SUPFAM" id="SSF52402">
    <property type="entry name" value="Adenine nucleotide alpha hydrolases-like"/>
    <property type="match status" value="1"/>
</dbReference>
<dbReference type="InterPro" id="IPR014729">
    <property type="entry name" value="Rossmann-like_a/b/a_fold"/>
</dbReference>
<gene>
    <name evidence="9 11" type="primary">thiI</name>
    <name evidence="11" type="ORF">QQA45_00305</name>
</gene>
<evidence type="ECO:0000256" key="2">
    <source>
        <dbReference type="ARBA" id="ARBA00022490"/>
    </source>
</evidence>
<dbReference type="HAMAP" id="MF_00021">
    <property type="entry name" value="ThiI"/>
    <property type="match status" value="1"/>
</dbReference>
<comment type="function">
    <text evidence="9">Catalyzes the ATP-dependent transfer of a sulfur to tRNA to produce 4-thiouridine in position 8 of tRNAs, which functions as a near-UV photosensor. Also catalyzes the transfer of sulfur to the sulfur carrier protein ThiS, forming ThiS-thiocarboxylate. This is a step in the synthesis of thiazole, in the thiamine biosynthesis pathway. The sulfur is donated as persulfide by IscS.</text>
</comment>
<dbReference type="EMBL" id="JASSPP010000001">
    <property type="protein sequence ID" value="MDK9579974.1"/>
    <property type="molecule type" value="Genomic_DNA"/>
</dbReference>
<dbReference type="CDD" id="cd11716">
    <property type="entry name" value="THUMP_ThiI"/>
    <property type="match status" value="1"/>
</dbReference>
<feature type="binding site" evidence="9">
    <location>
        <begin position="189"/>
        <end position="190"/>
    </location>
    <ligand>
        <name>ATP</name>
        <dbReference type="ChEBI" id="CHEBI:30616"/>
    </ligand>
</feature>
<feature type="binding site" evidence="9">
    <location>
        <position position="271"/>
    </location>
    <ligand>
        <name>ATP</name>
        <dbReference type="ChEBI" id="CHEBI:30616"/>
    </ligand>
</feature>
<comment type="pathway">
    <text evidence="9">Cofactor biosynthesis; thiamine diphosphate biosynthesis.</text>
</comment>
<evidence type="ECO:0000313" key="11">
    <source>
        <dbReference type="EMBL" id="MDK9579974.1"/>
    </source>
</evidence>
<dbReference type="InterPro" id="IPR004114">
    <property type="entry name" value="THUMP_dom"/>
</dbReference>
<dbReference type="PROSITE" id="PS51165">
    <property type="entry name" value="THUMP"/>
    <property type="match status" value="1"/>
</dbReference>
<organism evidence="11 12">
    <name type="scientific">Sneathia sanguinegens</name>
    <dbReference type="NCBI Taxonomy" id="40543"/>
    <lineage>
        <taxon>Bacteria</taxon>
        <taxon>Fusobacteriati</taxon>
        <taxon>Fusobacteriota</taxon>
        <taxon>Fusobacteriia</taxon>
        <taxon>Fusobacteriales</taxon>
        <taxon>Leptotrichiaceae</taxon>
        <taxon>Sneathia</taxon>
    </lineage>
</organism>
<keyword evidence="4 9" id="KW-0808">Transferase</keyword>
<dbReference type="Pfam" id="PF22025">
    <property type="entry name" value="ThiI_fer"/>
    <property type="match status" value="1"/>
</dbReference>
<evidence type="ECO:0000259" key="10">
    <source>
        <dbReference type="PROSITE" id="PS51165"/>
    </source>
</evidence>
<keyword evidence="5 9" id="KW-0547">Nucleotide-binding</keyword>
<accession>A0ABT7HHJ1</accession>
<comment type="similarity">
    <text evidence="9">Belongs to the ThiI family.</text>
</comment>
<sequence length="397" mass="45173">MNIDITKIDSLGLGYGELVLKGKNRGTFERNIKKRLKNKLATLNFKTELVNDMSKVFIQFEENHAEEVLKAIKNIFGINSIFLCKKVETDAEEIMKQVLIFANELYEKGARNFKIEVNRANKQFEINSLDFAKEVGAYVLINSKFTEVKMKEPDALIYIDIRKNTYIYTEKRKSYGGMPLASAGKGLSLISGGIDSPVASFLMEKRGLKLAYVTFHSFPFTSQKALDKIEELVKILTAYNGASALFKINILKMQEAIKKYTNVDYTTILTRRCMMKLAERLAKDEEYLALVTGESLGQVASQTVQGLTCTNSSVNLPVFRPLIGKDKIEIMDMAREIGTYEKSIEPYEDSCSMFAPKHPVTKPKLEDVIKEEEKIPNYSEIMEEIYNEKEMVIIKNE</sequence>
<feature type="binding site" evidence="9">
    <location>
        <position position="293"/>
    </location>
    <ligand>
        <name>ATP</name>
        <dbReference type="ChEBI" id="CHEBI:30616"/>
    </ligand>
</feature>
<dbReference type="SUPFAM" id="SSF143437">
    <property type="entry name" value="THUMP domain-like"/>
    <property type="match status" value="1"/>
</dbReference>
<dbReference type="InterPro" id="IPR003720">
    <property type="entry name" value="tRNA_STrfase"/>
</dbReference>
<evidence type="ECO:0000256" key="5">
    <source>
        <dbReference type="ARBA" id="ARBA00022741"/>
    </source>
</evidence>